<dbReference type="KEGG" id="ppar:A8F97_10910"/>
<name>A0A8B3FB58_PECPM</name>
<proteinExistence type="predicted"/>
<feature type="domain" description="SnoaL-like" evidence="1">
    <location>
        <begin position="19"/>
        <end position="109"/>
    </location>
</feature>
<evidence type="ECO:0000259" key="1">
    <source>
        <dbReference type="Pfam" id="PF12680"/>
    </source>
</evidence>
<dbReference type="RefSeq" id="WP_033071167.1">
    <property type="nucleotide sequence ID" value="NZ_CP015749.1"/>
</dbReference>
<sequence length="132" mass="14925">MKNASKIVIDALEKVVCSSAHDESQIAMYFSPNYQQVVDGHQLGYKDFIRHMDTLKSLTTIINITVNSVISEGNTVFTHHFVDLEERQGEKSGFEVLARFTLSSGKIIRCEELTRMINGDIGDQDLPEKYNL</sequence>
<dbReference type="InterPro" id="IPR032710">
    <property type="entry name" value="NTF2-like_dom_sf"/>
</dbReference>
<dbReference type="InterPro" id="IPR037401">
    <property type="entry name" value="SnoaL-like"/>
</dbReference>
<protein>
    <submittedName>
        <fullName evidence="2">Nuclear transport factor 2 family protein</fullName>
    </submittedName>
</protein>
<dbReference type="AlphaFoldDB" id="A0A8B3FB58"/>
<dbReference type="Gene3D" id="3.10.450.50">
    <property type="match status" value="1"/>
</dbReference>
<dbReference type="Pfam" id="PF12680">
    <property type="entry name" value="SnoaL_2"/>
    <property type="match status" value="1"/>
</dbReference>
<gene>
    <name evidence="2" type="ORF">C5E00_01835</name>
</gene>
<dbReference type="EMBL" id="PSZG01000001">
    <property type="protein sequence ID" value="RKO75618.1"/>
    <property type="molecule type" value="Genomic_DNA"/>
</dbReference>
<organism evidence="2 3">
    <name type="scientific">Pectobacterium parmentieri</name>
    <dbReference type="NCBI Taxonomy" id="1905730"/>
    <lineage>
        <taxon>Bacteria</taxon>
        <taxon>Pseudomonadati</taxon>
        <taxon>Pseudomonadota</taxon>
        <taxon>Gammaproteobacteria</taxon>
        <taxon>Enterobacterales</taxon>
        <taxon>Pectobacteriaceae</taxon>
        <taxon>Pectobacterium</taxon>
    </lineage>
</organism>
<reference evidence="2 3" key="1">
    <citation type="journal article" date="2018" name="BMC Genomics">
        <title>High genomic variability in the plant pathogenic bacterium Pectobacterium parmentieri deciphered from de novo assembled complete genomes.</title>
        <authorList>
            <person name="Zoledowska S."/>
            <person name="Motyka-Pomagruk A."/>
            <person name="Sledz W."/>
            <person name="Mengoni A."/>
            <person name="Lojkowska E."/>
        </authorList>
    </citation>
    <scope>NUCLEOTIDE SEQUENCE [LARGE SCALE GENOMIC DNA]</scope>
    <source>
        <strain evidence="2 3">IFB5626</strain>
    </source>
</reference>
<evidence type="ECO:0000313" key="3">
    <source>
        <dbReference type="Proteomes" id="UP000269665"/>
    </source>
</evidence>
<dbReference type="SUPFAM" id="SSF54427">
    <property type="entry name" value="NTF2-like"/>
    <property type="match status" value="1"/>
</dbReference>
<comment type="caution">
    <text evidence="2">The sequence shown here is derived from an EMBL/GenBank/DDBJ whole genome shotgun (WGS) entry which is preliminary data.</text>
</comment>
<dbReference type="Proteomes" id="UP000269665">
    <property type="component" value="Unassembled WGS sequence"/>
</dbReference>
<dbReference type="OrthoDB" id="1256785at2"/>
<evidence type="ECO:0000313" key="2">
    <source>
        <dbReference type="EMBL" id="RKO75618.1"/>
    </source>
</evidence>
<dbReference type="GeneID" id="45849966"/>
<accession>A0A8B3FB58</accession>